<proteinExistence type="predicted"/>
<dbReference type="Proteomes" id="UP001610432">
    <property type="component" value="Unassembled WGS sequence"/>
</dbReference>
<name>A0ABR4LUM1_9EURO</name>
<evidence type="ECO:0000313" key="2">
    <source>
        <dbReference type="EMBL" id="KAL2868249.1"/>
    </source>
</evidence>
<organism evidence="2 3">
    <name type="scientific">Aspergillus lucknowensis</name>
    <dbReference type="NCBI Taxonomy" id="176173"/>
    <lineage>
        <taxon>Eukaryota</taxon>
        <taxon>Fungi</taxon>
        <taxon>Dikarya</taxon>
        <taxon>Ascomycota</taxon>
        <taxon>Pezizomycotina</taxon>
        <taxon>Eurotiomycetes</taxon>
        <taxon>Eurotiomycetidae</taxon>
        <taxon>Eurotiales</taxon>
        <taxon>Aspergillaceae</taxon>
        <taxon>Aspergillus</taxon>
        <taxon>Aspergillus subgen. Nidulantes</taxon>
    </lineage>
</organism>
<gene>
    <name evidence="2" type="ORF">BJX67DRAFT_50307</name>
</gene>
<accession>A0ABR4LUM1</accession>
<evidence type="ECO:0008006" key="4">
    <source>
        <dbReference type="Google" id="ProtNLM"/>
    </source>
</evidence>
<keyword evidence="3" id="KW-1185">Reference proteome</keyword>
<protein>
    <recommendedName>
        <fullName evidence="4">Myb-like domain-containing protein</fullName>
    </recommendedName>
</protein>
<feature type="region of interest" description="Disordered" evidence="1">
    <location>
        <begin position="92"/>
        <end position="123"/>
    </location>
</feature>
<dbReference type="RefSeq" id="XP_070887228.1">
    <property type="nucleotide sequence ID" value="XM_071035095.1"/>
</dbReference>
<evidence type="ECO:0000256" key="1">
    <source>
        <dbReference type="SAM" id="MobiDB-lite"/>
    </source>
</evidence>
<evidence type="ECO:0000313" key="3">
    <source>
        <dbReference type="Proteomes" id="UP001610432"/>
    </source>
</evidence>
<dbReference type="GeneID" id="98150167"/>
<reference evidence="2 3" key="1">
    <citation type="submission" date="2024-07" db="EMBL/GenBank/DDBJ databases">
        <title>Section-level genome sequencing and comparative genomics of Aspergillus sections Usti and Cavernicolus.</title>
        <authorList>
            <consortium name="Lawrence Berkeley National Laboratory"/>
            <person name="Nybo J.L."/>
            <person name="Vesth T.C."/>
            <person name="Theobald S."/>
            <person name="Frisvad J.C."/>
            <person name="Larsen T.O."/>
            <person name="Kjaerboelling I."/>
            <person name="Rothschild-Mancinelli K."/>
            <person name="Lyhne E.K."/>
            <person name="Kogle M.E."/>
            <person name="Barry K."/>
            <person name="Clum A."/>
            <person name="Na H."/>
            <person name="Ledsgaard L."/>
            <person name="Lin J."/>
            <person name="Lipzen A."/>
            <person name="Kuo A."/>
            <person name="Riley R."/>
            <person name="Mondo S."/>
            <person name="Labutti K."/>
            <person name="Haridas S."/>
            <person name="Pangalinan J."/>
            <person name="Salamov A.A."/>
            <person name="Simmons B.A."/>
            <person name="Magnuson J.K."/>
            <person name="Chen J."/>
            <person name="Drula E."/>
            <person name="Henrissat B."/>
            <person name="Wiebenga A."/>
            <person name="Lubbers R.J."/>
            <person name="Gomes A.C."/>
            <person name="Macurrencykelacurrency M.R."/>
            <person name="Stajich J."/>
            <person name="Grigoriev I.V."/>
            <person name="Mortensen U.H."/>
            <person name="De Vries R.P."/>
            <person name="Baker S.E."/>
            <person name="Andersen M.R."/>
        </authorList>
    </citation>
    <scope>NUCLEOTIDE SEQUENCE [LARGE SCALE GENOMIC DNA]</scope>
    <source>
        <strain evidence="2 3">CBS 449.75</strain>
    </source>
</reference>
<comment type="caution">
    <text evidence="2">The sequence shown here is derived from an EMBL/GenBank/DDBJ whole genome shotgun (WGS) entry which is preliminary data.</text>
</comment>
<dbReference type="EMBL" id="JBFXLQ010000014">
    <property type="protein sequence ID" value="KAL2868249.1"/>
    <property type="molecule type" value="Genomic_DNA"/>
</dbReference>
<sequence length="171" mass="18412">MAISSSSTQSLALFKLFAPPQPYSRFKISTAQLTMPMSWTSEAEARLLLGVLAQFKGTKLDYKALAAFMGPGCTVPAIKQHICKLRREAATAGPSLEKSAGVLSPPLSDSSPKKTKRARSLETPIKGVKSTACISDDAGGYEVDGKHGKLVKEEDETKMSFLLSTSQTDWK</sequence>